<dbReference type="EMBL" id="MJUW02000056">
    <property type="protein sequence ID" value="OQD46118.1"/>
    <property type="molecule type" value="Genomic_DNA"/>
</dbReference>
<evidence type="ECO:0000313" key="1">
    <source>
        <dbReference type="EMBL" id="OQD46118.1"/>
    </source>
</evidence>
<reference evidence="1 2" key="1">
    <citation type="journal article" date="2016" name="Genome Announc.">
        <title>Draft Genome Sequence of the Anaerobic Ammonium-Oxidizing Bacterium 'Candidatus Brocadia sp. 40'.</title>
        <authorList>
            <person name="Ali M."/>
            <person name="Haroon M.F."/>
            <person name="Narita Y."/>
            <person name="Zhang L."/>
            <person name="Rangel Shaw D."/>
            <person name="Okabe S."/>
            <person name="Saikaly P.E."/>
        </authorList>
    </citation>
    <scope>NUCLEOTIDE SEQUENCE [LARGE SCALE GENOMIC DNA]</scope>
    <source>
        <strain evidence="1 2">40</strain>
    </source>
</reference>
<proteinExistence type="predicted"/>
<organism evidence="1 2">
    <name type="scientific">Candidatus Brocadia sapporoensis</name>
    <dbReference type="NCBI Taxonomy" id="392547"/>
    <lineage>
        <taxon>Bacteria</taxon>
        <taxon>Pseudomonadati</taxon>
        <taxon>Planctomycetota</taxon>
        <taxon>Candidatus Brocadiia</taxon>
        <taxon>Candidatus Brocadiales</taxon>
        <taxon>Candidatus Brocadiaceae</taxon>
        <taxon>Candidatus Brocadia</taxon>
    </lineage>
</organism>
<dbReference type="Proteomes" id="UP000242219">
    <property type="component" value="Unassembled WGS sequence"/>
</dbReference>
<sequence length="67" mass="7795">MENLRNESSGIINALEEDLERLNFIAWYSAATPEDLELARQNNAEKLDELIVKYKHNLELNCLVYGR</sequence>
<protein>
    <submittedName>
        <fullName evidence="1">Uncharacterized protein</fullName>
    </submittedName>
</protein>
<keyword evidence="2" id="KW-1185">Reference proteome</keyword>
<name>A0A1V6M140_9BACT</name>
<comment type="caution">
    <text evidence="1">The sequence shown here is derived from an EMBL/GenBank/DDBJ whole genome shotgun (WGS) entry which is preliminary data.</text>
</comment>
<accession>A0A1V6M140</accession>
<dbReference type="RefSeq" id="WP_070066662.1">
    <property type="nucleotide sequence ID" value="NZ_MJUW02000056.1"/>
</dbReference>
<evidence type="ECO:0000313" key="2">
    <source>
        <dbReference type="Proteomes" id="UP000242219"/>
    </source>
</evidence>
<gene>
    <name evidence="1" type="ORF">BIY37_04675</name>
</gene>
<dbReference type="AlphaFoldDB" id="A0A1V6M140"/>